<dbReference type="EMBL" id="BART01035713">
    <property type="protein sequence ID" value="GAH16799.1"/>
    <property type="molecule type" value="Genomic_DNA"/>
</dbReference>
<dbReference type="AlphaFoldDB" id="X1EI43"/>
<gene>
    <name evidence="1" type="ORF">S01H4_60531</name>
</gene>
<feature type="non-terminal residue" evidence="1">
    <location>
        <position position="1"/>
    </location>
</feature>
<feature type="non-terminal residue" evidence="1">
    <location>
        <position position="185"/>
    </location>
</feature>
<reference evidence="1" key="1">
    <citation type="journal article" date="2014" name="Front. Microbiol.">
        <title>High frequency of phylogenetically diverse reductive dehalogenase-homologous genes in deep subseafloor sedimentary metagenomes.</title>
        <authorList>
            <person name="Kawai M."/>
            <person name="Futagami T."/>
            <person name="Toyoda A."/>
            <person name="Takaki Y."/>
            <person name="Nishi S."/>
            <person name="Hori S."/>
            <person name="Arai W."/>
            <person name="Tsubouchi T."/>
            <person name="Morono Y."/>
            <person name="Uchiyama I."/>
            <person name="Ito T."/>
            <person name="Fujiyama A."/>
            <person name="Inagaki F."/>
            <person name="Takami H."/>
        </authorList>
    </citation>
    <scope>NUCLEOTIDE SEQUENCE</scope>
    <source>
        <strain evidence="1">Expedition CK06-06</strain>
    </source>
</reference>
<name>X1EI43_9ZZZZ</name>
<proteinExistence type="predicted"/>
<accession>X1EI43</accession>
<comment type="caution">
    <text evidence="1">The sequence shown here is derived from an EMBL/GenBank/DDBJ whole genome shotgun (WGS) entry which is preliminary data.</text>
</comment>
<sequence>TFYEYFQKACSERWDWWSWNGWHAHENNQASGLADYRWIINNNNLISRLNSGEIDEVFIFAQPFSGMYESLMIGPNPIWCNSDPLVITELNKNFIIMSFNYERGVDCMLENFGHRVESILSYVFSNKDIEGINYWEKFTLYDKTAPGESGCGNVHFAPNSESDYDWGNSRYVYSTCDDWLRYPNF</sequence>
<protein>
    <submittedName>
        <fullName evidence="1">Uncharacterized protein</fullName>
    </submittedName>
</protein>
<evidence type="ECO:0000313" key="1">
    <source>
        <dbReference type="EMBL" id="GAH16799.1"/>
    </source>
</evidence>
<organism evidence="1">
    <name type="scientific">marine sediment metagenome</name>
    <dbReference type="NCBI Taxonomy" id="412755"/>
    <lineage>
        <taxon>unclassified sequences</taxon>
        <taxon>metagenomes</taxon>
        <taxon>ecological metagenomes</taxon>
    </lineage>
</organism>